<keyword evidence="6 10" id="KW-0175">Coiled coil</keyword>
<dbReference type="PANTHER" id="PTHR11638">
    <property type="entry name" value="ATP-DEPENDENT CLP PROTEASE"/>
    <property type="match status" value="1"/>
</dbReference>
<proteinExistence type="inferred from homology"/>
<dbReference type="SMART" id="SM00382">
    <property type="entry name" value="AAA"/>
    <property type="match status" value="2"/>
</dbReference>
<accession>A0A6A7VWH2</accession>
<dbReference type="InterPro" id="IPR028299">
    <property type="entry name" value="ClpA/B_CS2"/>
</dbReference>
<dbReference type="InterPro" id="IPR001270">
    <property type="entry name" value="ClpA/B"/>
</dbReference>
<dbReference type="InterPro" id="IPR050130">
    <property type="entry name" value="ClpA_ClpB"/>
</dbReference>
<dbReference type="Pfam" id="PF02861">
    <property type="entry name" value="Clp_N"/>
    <property type="match status" value="1"/>
</dbReference>
<dbReference type="PANTHER" id="PTHR11638:SF18">
    <property type="entry name" value="HEAT SHOCK PROTEIN 104"/>
    <property type="match status" value="1"/>
</dbReference>
<evidence type="ECO:0000256" key="8">
    <source>
        <dbReference type="ARBA" id="ARBA00026057"/>
    </source>
</evidence>
<evidence type="ECO:0000256" key="1">
    <source>
        <dbReference type="ARBA" id="ARBA00008675"/>
    </source>
</evidence>
<dbReference type="GO" id="GO:0034605">
    <property type="term" value="P:cellular response to heat"/>
    <property type="evidence" value="ECO:0007669"/>
    <property type="project" value="TreeGrafter"/>
</dbReference>
<dbReference type="Gene3D" id="3.40.50.300">
    <property type="entry name" value="P-loop containing nucleotide triphosphate hydrolases"/>
    <property type="match status" value="3"/>
</dbReference>
<dbReference type="Pfam" id="PF17871">
    <property type="entry name" value="AAA_lid_9"/>
    <property type="match status" value="1"/>
</dbReference>
<evidence type="ECO:0000256" key="10">
    <source>
        <dbReference type="RuleBase" id="RU362034"/>
    </source>
</evidence>
<evidence type="ECO:0000256" key="6">
    <source>
        <dbReference type="ARBA" id="ARBA00023054"/>
    </source>
</evidence>
<keyword evidence="10" id="KW-0346">Stress response</keyword>
<name>A0A6A7VWH2_9BACT</name>
<dbReference type="PROSITE" id="PS00871">
    <property type="entry name" value="CLPAB_2"/>
    <property type="match status" value="1"/>
</dbReference>
<dbReference type="RefSeq" id="WP_153080049.1">
    <property type="nucleotide sequence ID" value="NZ_VZAU01000097.1"/>
</dbReference>
<dbReference type="GO" id="GO:0005524">
    <property type="term" value="F:ATP binding"/>
    <property type="evidence" value="ECO:0007669"/>
    <property type="project" value="UniProtKB-UniRule"/>
</dbReference>
<keyword evidence="4 9" id="KW-0547">Nucleotide-binding</keyword>
<dbReference type="InterPro" id="IPR036628">
    <property type="entry name" value="Clp_N_dom_sf"/>
</dbReference>
<dbReference type="CDD" id="cd19499">
    <property type="entry name" value="RecA-like_ClpB_Hsp104-like"/>
    <property type="match status" value="1"/>
</dbReference>
<dbReference type="Proteomes" id="UP000406735">
    <property type="component" value="Unassembled WGS sequence"/>
</dbReference>
<comment type="subcellular location">
    <subcellularLocation>
        <location evidence="10">Cytoplasm</location>
    </subcellularLocation>
</comment>
<dbReference type="PROSITE" id="PS00870">
    <property type="entry name" value="CLPAB_1"/>
    <property type="match status" value="1"/>
</dbReference>
<dbReference type="InterPro" id="IPR027417">
    <property type="entry name" value="P-loop_NTPase"/>
</dbReference>
<dbReference type="SUPFAM" id="SSF52540">
    <property type="entry name" value="P-loop containing nucleoside triphosphate hydrolases"/>
    <property type="match status" value="2"/>
</dbReference>
<dbReference type="SUPFAM" id="SSF81923">
    <property type="entry name" value="Double Clp-N motif"/>
    <property type="match status" value="1"/>
</dbReference>
<dbReference type="SMART" id="SM01086">
    <property type="entry name" value="ClpB_D2-small"/>
    <property type="match status" value="1"/>
</dbReference>
<comment type="similarity">
    <text evidence="1 9">Belongs to the ClpA/ClpB family.</text>
</comment>
<dbReference type="NCBIfam" id="TIGR03346">
    <property type="entry name" value="chaperone_ClpB"/>
    <property type="match status" value="1"/>
</dbReference>
<evidence type="ECO:0000256" key="3">
    <source>
        <dbReference type="ARBA" id="ARBA00022737"/>
    </source>
</evidence>
<dbReference type="Pfam" id="PF07724">
    <property type="entry name" value="AAA_2"/>
    <property type="match status" value="1"/>
</dbReference>
<dbReference type="GO" id="GO:0016887">
    <property type="term" value="F:ATP hydrolysis activity"/>
    <property type="evidence" value="ECO:0007669"/>
    <property type="project" value="InterPro"/>
</dbReference>
<dbReference type="Pfam" id="PF00004">
    <property type="entry name" value="AAA"/>
    <property type="match status" value="1"/>
</dbReference>
<protein>
    <recommendedName>
        <fullName evidence="2 10">Chaperone protein ClpB</fullName>
    </recommendedName>
</protein>
<dbReference type="InterPro" id="IPR018368">
    <property type="entry name" value="ClpA/B_CS1"/>
</dbReference>
<evidence type="ECO:0000256" key="4">
    <source>
        <dbReference type="ARBA" id="ARBA00022741"/>
    </source>
</evidence>
<comment type="function">
    <text evidence="10">Part of a stress-induced multi-chaperone system, it is involved in the recovery of the cell from heat-induced damage, in cooperation with DnaK, DnaJ and GrpE.</text>
</comment>
<reference evidence="11 12" key="1">
    <citation type="submission" date="2019-09" db="EMBL/GenBank/DDBJ databases">
        <title>Distinct polysaccharide growth profiles of human intestinal Prevotella copri isolates.</title>
        <authorList>
            <person name="Fehlner-Peach H."/>
            <person name="Magnabosco C."/>
            <person name="Raghavan V."/>
            <person name="Scher J.U."/>
            <person name="Tett A."/>
            <person name="Cox L.M."/>
            <person name="Gottsegen C."/>
            <person name="Watters A."/>
            <person name="Wiltshire- Gordon J.D."/>
            <person name="Segata N."/>
            <person name="Bonneau R."/>
            <person name="Littman D.R."/>
        </authorList>
    </citation>
    <scope>NUCLEOTIDE SEQUENCE [LARGE SCALE GENOMIC DNA]</scope>
    <source>
        <strain evidence="12">iK21513</strain>
    </source>
</reference>
<evidence type="ECO:0000256" key="7">
    <source>
        <dbReference type="ARBA" id="ARBA00023186"/>
    </source>
</evidence>
<sequence length="838" mass="94808">MTFDKFTIKAQEAVQEAVNIAQRNGQQTIEPVHLLSGILEKATDVTNYIFQKLGMNGQQIAMLLRQEMQHLPRVQGGGQPYLSNETNQILMNAEDTAKKMGDEFVSVEPILLAIVQGNSTAARILKDAGANAKDMLAAIQALRQGQNVKSQSADDNYQSLEKYAKNLVEQARSGKLDPVVGRDEEIRRVLQILSRRTKNNPILIGEPGTGKTAIVEGLAERIVRGDVPENLKNKQLYSLDMGALVAGAKYKGEFEERLKSVIKEVTNANGQIILFIDEIHTLVGAGGGEGAMDAANILKPALARGELRAIGATTLNEYQKYFEKDKALERRFQTVMVNEPDEIDAISILRGIKERYENHHKVRIQDDACIAAVKLSERYISDRFLPDKAIDLMDEAAAKLRMERDSVPEELDEITRHLKQLEIEREAIKRENDQPKIQQLDKEIAELKDQEHDFRAKWEGEKALVNKIQQDKQEIENLKFEAERMEREGNYERVAEIRYSKLKELEDDIKKIQEQLKSTQGGAAMVREEVTADDIAEVVSRWTGIPVSRMMQSEREKLLHLEEELHKRVIGQDEAITAVSDAVRRSRAGLQDPKRPIASFIFLGTTGVGKTELAKALAEYLFNDESMMTRIDMSEYQEKFSVTRLIGAPPGYVGYDEGGQLTEAVHRKPYSVVLFDEIEKAHPDVFNTLLQVLDDGRLTDNKGRVVNFKNTIIIMTSNASREMLRKTFRPEFLNRIDDIITFKPLTQEQIAEVVELQMKRVKKMLEPQGFELLWTPAAIQYLAKVGYDPEFGARPVKRAIQDYVLNDLSKKILAEEVSREKPITIDHTDADGLVFKNQ</sequence>
<dbReference type="InterPro" id="IPR004176">
    <property type="entry name" value="Clp_R_N"/>
</dbReference>
<dbReference type="GO" id="GO:0005737">
    <property type="term" value="C:cytoplasm"/>
    <property type="evidence" value="ECO:0007669"/>
    <property type="project" value="UniProtKB-SubCell"/>
</dbReference>
<gene>
    <name evidence="10 11" type="primary">clpB</name>
    <name evidence="11" type="ORF">F7D97_11845</name>
</gene>
<dbReference type="Gene3D" id="1.10.8.60">
    <property type="match status" value="1"/>
</dbReference>
<keyword evidence="7 9" id="KW-0143">Chaperone</keyword>
<dbReference type="CDD" id="cd00009">
    <property type="entry name" value="AAA"/>
    <property type="match status" value="1"/>
</dbReference>
<dbReference type="FunFam" id="3.40.50.300:FF:000120">
    <property type="entry name" value="ATP-dependent chaperone ClpB"/>
    <property type="match status" value="1"/>
</dbReference>
<dbReference type="FunFam" id="3.40.50.300:FF:000010">
    <property type="entry name" value="Chaperone clpB 1, putative"/>
    <property type="match status" value="1"/>
</dbReference>
<dbReference type="PRINTS" id="PR00300">
    <property type="entry name" value="CLPPROTEASEA"/>
</dbReference>
<dbReference type="InterPro" id="IPR003959">
    <property type="entry name" value="ATPase_AAA_core"/>
</dbReference>
<evidence type="ECO:0000313" key="12">
    <source>
        <dbReference type="Proteomes" id="UP000406735"/>
    </source>
</evidence>
<dbReference type="InterPro" id="IPR019489">
    <property type="entry name" value="Clp_ATPase_C"/>
</dbReference>
<comment type="caution">
    <text evidence="11">The sequence shown here is derived from an EMBL/GenBank/DDBJ whole genome shotgun (WGS) entry which is preliminary data.</text>
</comment>
<dbReference type="EMBL" id="VZCY01000095">
    <property type="protein sequence ID" value="MQN10593.1"/>
    <property type="molecule type" value="Genomic_DNA"/>
</dbReference>
<dbReference type="Pfam" id="PF10431">
    <property type="entry name" value="ClpB_D2-small"/>
    <property type="match status" value="1"/>
</dbReference>
<dbReference type="GO" id="GO:0042026">
    <property type="term" value="P:protein refolding"/>
    <property type="evidence" value="ECO:0007669"/>
    <property type="project" value="UniProtKB-UniRule"/>
</dbReference>
<evidence type="ECO:0000313" key="11">
    <source>
        <dbReference type="EMBL" id="MQN10593.1"/>
    </source>
</evidence>
<dbReference type="InterPro" id="IPR003593">
    <property type="entry name" value="AAA+_ATPase"/>
</dbReference>
<keyword evidence="10" id="KW-0963">Cytoplasm</keyword>
<keyword evidence="5 9" id="KW-0067">ATP-binding</keyword>
<dbReference type="InterPro" id="IPR017730">
    <property type="entry name" value="Chaperonin_ClpB"/>
</dbReference>
<dbReference type="Gene3D" id="1.10.1780.10">
    <property type="entry name" value="Clp, N-terminal domain"/>
    <property type="match status" value="1"/>
</dbReference>
<dbReference type="FunFam" id="3.40.50.300:FF:000025">
    <property type="entry name" value="ATP-dependent Clp protease subunit"/>
    <property type="match status" value="1"/>
</dbReference>
<dbReference type="InterPro" id="IPR041546">
    <property type="entry name" value="ClpA/ClpB_AAA_lid"/>
</dbReference>
<evidence type="ECO:0000256" key="9">
    <source>
        <dbReference type="RuleBase" id="RU004432"/>
    </source>
</evidence>
<evidence type="ECO:0000256" key="2">
    <source>
        <dbReference type="ARBA" id="ARBA00017574"/>
    </source>
</evidence>
<comment type="subunit">
    <text evidence="8">Homohexamer. The oligomerization is ATP-dependent.</text>
</comment>
<organism evidence="11 12">
    <name type="scientific">Segatella copri</name>
    <dbReference type="NCBI Taxonomy" id="165179"/>
    <lineage>
        <taxon>Bacteria</taxon>
        <taxon>Pseudomonadati</taxon>
        <taxon>Bacteroidota</taxon>
        <taxon>Bacteroidia</taxon>
        <taxon>Bacteroidales</taxon>
        <taxon>Prevotellaceae</taxon>
        <taxon>Segatella</taxon>
    </lineage>
</organism>
<comment type="subunit">
    <text evidence="10">Homohexamer; The oligomerization is ATP-dependent.</text>
</comment>
<feature type="coiled-coil region" evidence="10">
    <location>
        <begin position="411"/>
        <end position="522"/>
    </location>
</feature>
<keyword evidence="3" id="KW-0677">Repeat</keyword>
<dbReference type="PROSITE" id="PS51903">
    <property type="entry name" value="CLP_R"/>
    <property type="match status" value="1"/>
</dbReference>
<dbReference type="AlphaFoldDB" id="A0A6A7VWH2"/>
<evidence type="ECO:0000256" key="5">
    <source>
        <dbReference type="ARBA" id="ARBA00022840"/>
    </source>
</evidence>